<feature type="domain" description="Core-binding (CB)" evidence="11">
    <location>
        <begin position="32"/>
        <end position="136"/>
    </location>
</feature>
<dbReference type="CDD" id="cd00397">
    <property type="entry name" value="DNA_BRE_C"/>
    <property type="match status" value="1"/>
</dbReference>
<evidence type="ECO:0000256" key="6">
    <source>
        <dbReference type="ARBA" id="ARBA00023125"/>
    </source>
</evidence>
<dbReference type="InterPro" id="IPR013762">
    <property type="entry name" value="Integrase-like_cat_sf"/>
</dbReference>
<dbReference type="SUPFAM" id="SSF56349">
    <property type="entry name" value="DNA breaking-rejoining enzymes"/>
    <property type="match status" value="1"/>
</dbReference>
<gene>
    <name evidence="12" type="ORF">SAMN02745148_01459</name>
</gene>
<dbReference type="InterPro" id="IPR011010">
    <property type="entry name" value="DNA_brk_join_enz"/>
</dbReference>
<dbReference type="Gene3D" id="1.10.443.10">
    <property type="entry name" value="Intergrase catalytic core"/>
    <property type="match status" value="1"/>
</dbReference>
<proteinExistence type="predicted"/>
<evidence type="ECO:0000256" key="4">
    <source>
        <dbReference type="ARBA" id="ARBA00022829"/>
    </source>
</evidence>
<name>A0A1M4XH14_9GAMM</name>
<dbReference type="GO" id="GO:0006310">
    <property type="term" value="P:DNA recombination"/>
    <property type="evidence" value="ECO:0007669"/>
    <property type="project" value="UniProtKB-KW"/>
</dbReference>
<keyword evidence="3" id="KW-0132">Cell division</keyword>
<accession>A0A1M4XH14</accession>
<evidence type="ECO:0000313" key="12">
    <source>
        <dbReference type="EMBL" id="SHE92799.1"/>
    </source>
</evidence>
<dbReference type="GO" id="GO:0051301">
    <property type="term" value="P:cell division"/>
    <property type="evidence" value="ECO:0007669"/>
    <property type="project" value="UniProtKB-KW"/>
</dbReference>
<reference evidence="12 13" key="1">
    <citation type="submission" date="2016-11" db="EMBL/GenBank/DDBJ databases">
        <authorList>
            <person name="Jaros S."/>
            <person name="Januszkiewicz K."/>
            <person name="Wedrychowicz H."/>
        </authorList>
    </citation>
    <scope>NUCLEOTIDE SEQUENCE [LARGE SCALE GENOMIC DNA]</scope>
    <source>
        <strain evidence="12 13">DSM 19980</strain>
    </source>
</reference>
<dbReference type="GO" id="GO:0015074">
    <property type="term" value="P:DNA integration"/>
    <property type="evidence" value="ECO:0007669"/>
    <property type="project" value="UniProtKB-KW"/>
</dbReference>
<feature type="domain" description="Tyr recombinase" evidence="10">
    <location>
        <begin position="162"/>
        <end position="372"/>
    </location>
</feature>
<keyword evidence="4" id="KW-0159">Chromosome partition</keyword>
<evidence type="ECO:0000256" key="5">
    <source>
        <dbReference type="ARBA" id="ARBA00022908"/>
    </source>
</evidence>
<keyword evidence="6 9" id="KW-0238">DNA-binding</keyword>
<keyword evidence="2" id="KW-0963">Cytoplasm</keyword>
<dbReference type="GO" id="GO:0003677">
    <property type="term" value="F:DNA binding"/>
    <property type="evidence" value="ECO:0007669"/>
    <property type="project" value="UniProtKB-UniRule"/>
</dbReference>
<dbReference type="RefSeq" id="WP_084671266.1">
    <property type="nucleotide sequence ID" value="NZ_FQUJ01000005.1"/>
</dbReference>
<keyword evidence="7" id="KW-0233">DNA recombination</keyword>
<dbReference type="InterPro" id="IPR010998">
    <property type="entry name" value="Integrase_recombinase_N"/>
</dbReference>
<evidence type="ECO:0000259" key="11">
    <source>
        <dbReference type="PROSITE" id="PS51900"/>
    </source>
</evidence>
<keyword evidence="13" id="KW-1185">Reference proteome</keyword>
<evidence type="ECO:0000256" key="3">
    <source>
        <dbReference type="ARBA" id="ARBA00022618"/>
    </source>
</evidence>
<dbReference type="InterPro" id="IPR050090">
    <property type="entry name" value="Tyrosine_recombinase_XerCD"/>
</dbReference>
<keyword evidence="5" id="KW-0229">DNA integration</keyword>
<evidence type="ECO:0000313" key="13">
    <source>
        <dbReference type="Proteomes" id="UP000184346"/>
    </source>
</evidence>
<evidence type="ECO:0000256" key="7">
    <source>
        <dbReference type="ARBA" id="ARBA00023172"/>
    </source>
</evidence>
<dbReference type="OrthoDB" id="8610787at2"/>
<dbReference type="Gene3D" id="1.10.150.130">
    <property type="match status" value="1"/>
</dbReference>
<dbReference type="PANTHER" id="PTHR30349">
    <property type="entry name" value="PHAGE INTEGRASE-RELATED"/>
    <property type="match status" value="1"/>
</dbReference>
<dbReference type="AlphaFoldDB" id="A0A1M4XH14"/>
<evidence type="ECO:0000256" key="9">
    <source>
        <dbReference type="PROSITE-ProRule" id="PRU01248"/>
    </source>
</evidence>
<evidence type="ECO:0000256" key="2">
    <source>
        <dbReference type="ARBA" id="ARBA00022490"/>
    </source>
</evidence>
<keyword evidence="8" id="KW-0131">Cell cycle</keyword>
<dbReference type="PANTHER" id="PTHR30349:SF77">
    <property type="entry name" value="TYROSINE RECOMBINASE XERC"/>
    <property type="match status" value="1"/>
</dbReference>
<dbReference type="GO" id="GO:0005737">
    <property type="term" value="C:cytoplasm"/>
    <property type="evidence" value="ECO:0007669"/>
    <property type="project" value="UniProtKB-SubCell"/>
</dbReference>
<dbReference type="STRING" id="1121942.SAMN02745148_01459"/>
<protein>
    <submittedName>
        <fullName evidence="12">Site-specific recombinase XerD</fullName>
    </submittedName>
</protein>
<dbReference type="InterPro" id="IPR002104">
    <property type="entry name" value="Integrase_catalytic"/>
</dbReference>
<evidence type="ECO:0000256" key="1">
    <source>
        <dbReference type="ARBA" id="ARBA00004496"/>
    </source>
</evidence>
<organism evidence="12 13">
    <name type="scientific">Modicisalibacter ilicicola DSM 19980</name>
    <dbReference type="NCBI Taxonomy" id="1121942"/>
    <lineage>
        <taxon>Bacteria</taxon>
        <taxon>Pseudomonadati</taxon>
        <taxon>Pseudomonadota</taxon>
        <taxon>Gammaproteobacteria</taxon>
        <taxon>Oceanospirillales</taxon>
        <taxon>Halomonadaceae</taxon>
        <taxon>Modicisalibacter</taxon>
    </lineage>
</organism>
<dbReference type="PROSITE" id="PS51898">
    <property type="entry name" value="TYR_RECOMBINASE"/>
    <property type="match status" value="1"/>
</dbReference>
<dbReference type="Proteomes" id="UP000184346">
    <property type="component" value="Unassembled WGS sequence"/>
</dbReference>
<evidence type="ECO:0000259" key="10">
    <source>
        <dbReference type="PROSITE" id="PS51898"/>
    </source>
</evidence>
<comment type="subcellular location">
    <subcellularLocation>
        <location evidence="1">Cytoplasm</location>
    </subcellularLocation>
</comment>
<dbReference type="InterPro" id="IPR044068">
    <property type="entry name" value="CB"/>
</dbReference>
<dbReference type="GO" id="GO:0007059">
    <property type="term" value="P:chromosome segregation"/>
    <property type="evidence" value="ECO:0007669"/>
    <property type="project" value="UniProtKB-KW"/>
</dbReference>
<dbReference type="Pfam" id="PF00589">
    <property type="entry name" value="Phage_integrase"/>
    <property type="match status" value="1"/>
</dbReference>
<sequence length="393" mass="45441">MPLPTPNATATTFPDTPLEQAAYALAPRIQASSDTQAVSQWLSEYQASPQTWRTYRKEAERLLLWLGEQGLTLDRMRREHLARFEAFLGDPQPTDRWIGPPRPRAHPEWRPFRRPLTPASRRQSLVILQGLFSWLVEAGWVDHNPFRLMRDKRRRLDNRHEGIDRYLERPLWDWLWQWFNRPPAPEASARERFIWQRRRLIFGFAYLLAPRVSEMAAARMSDFTCREGRWWWRVVGKGDKLASIPVPPDMLALLGDWRVYLGLTALPEPDENGPVLRGLDGQRGLGDNQLYRLIKGSFGAAAQALEEGEGEPALARTLRMATPHWLRHTSITHQAQSGVELRYLARSARHSRLDTTARYLHAEAEEWHHQLRDHGVSLRSIPMSADVDGPESL</sequence>
<dbReference type="PROSITE" id="PS51900">
    <property type="entry name" value="CB"/>
    <property type="match status" value="1"/>
</dbReference>
<evidence type="ECO:0000256" key="8">
    <source>
        <dbReference type="ARBA" id="ARBA00023306"/>
    </source>
</evidence>
<dbReference type="EMBL" id="FQUJ01000005">
    <property type="protein sequence ID" value="SHE92799.1"/>
    <property type="molecule type" value="Genomic_DNA"/>
</dbReference>